<dbReference type="InterPro" id="IPR013325">
    <property type="entry name" value="RNA_pol_sigma_r2"/>
</dbReference>
<dbReference type="PANTHER" id="PTHR43133:SF8">
    <property type="entry name" value="RNA POLYMERASE SIGMA FACTOR HI_1459-RELATED"/>
    <property type="match status" value="1"/>
</dbReference>
<evidence type="ECO:0000259" key="8">
    <source>
        <dbReference type="Pfam" id="PF04542"/>
    </source>
</evidence>
<evidence type="ECO:0000256" key="5">
    <source>
        <dbReference type="ARBA" id="ARBA00023163"/>
    </source>
</evidence>
<feature type="region of interest" description="Disordered" evidence="7">
    <location>
        <begin position="1"/>
        <end position="23"/>
    </location>
</feature>
<dbReference type="SUPFAM" id="SSF88659">
    <property type="entry name" value="Sigma3 and sigma4 domains of RNA polymerase sigma factors"/>
    <property type="match status" value="1"/>
</dbReference>
<name>A0A0K6HQA9_9HYPH</name>
<dbReference type="CDD" id="cd06171">
    <property type="entry name" value="Sigma70_r4"/>
    <property type="match status" value="1"/>
</dbReference>
<proteinExistence type="inferred from homology"/>
<evidence type="ECO:0000256" key="7">
    <source>
        <dbReference type="SAM" id="MobiDB-lite"/>
    </source>
</evidence>
<evidence type="ECO:0000256" key="6">
    <source>
        <dbReference type="RuleBase" id="RU000716"/>
    </source>
</evidence>
<keyword evidence="2 6" id="KW-0805">Transcription regulation</keyword>
<dbReference type="InterPro" id="IPR000838">
    <property type="entry name" value="RNA_pol_sigma70_ECF_CS"/>
</dbReference>
<feature type="domain" description="RNA polymerase sigma-70 region 2" evidence="8">
    <location>
        <begin position="57"/>
        <end position="122"/>
    </location>
</feature>
<dbReference type="NCBIfam" id="TIGR02937">
    <property type="entry name" value="sigma70-ECF"/>
    <property type="match status" value="1"/>
</dbReference>
<dbReference type="InterPro" id="IPR013324">
    <property type="entry name" value="RNA_pol_sigma_r3/r4-like"/>
</dbReference>
<gene>
    <name evidence="10" type="ORF">Ga0061067_102243</name>
</gene>
<evidence type="ECO:0000256" key="1">
    <source>
        <dbReference type="ARBA" id="ARBA00010641"/>
    </source>
</evidence>
<dbReference type="GO" id="GO:0006352">
    <property type="term" value="P:DNA-templated transcription initiation"/>
    <property type="evidence" value="ECO:0007669"/>
    <property type="project" value="InterPro"/>
</dbReference>
<reference evidence="11" key="1">
    <citation type="submission" date="2015-08" db="EMBL/GenBank/DDBJ databases">
        <authorList>
            <person name="Varghese N."/>
        </authorList>
    </citation>
    <scope>NUCLEOTIDE SEQUENCE [LARGE SCALE GENOMIC DNA]</scope>
    <source>
        <strain evidence="11">DSM 23407</strain>
    </source>
</reference>
<dbReference type="SUPFAM" id="SSF88946">
    <property type="entry name" value="Sigma2 domain of RNA polymerase sigma factors"/>
    <property type="match status" value="1"/>
</dbReference>
<evidence type="ECO:0000259" key="9">
    <source>
        <dbReference type="Pfam" id="PF08281"/>
    </source>
</evidence>
<dbReference type="Pfam" id="PF04542">
    <property type="entry name" value="Sigma70_r2"/>
    <property type="match status" value="1"/>
</dbReference>
<keyword evidence="11" id="KW-1185">Reference proteome</keyword>
<keyword evidence="4 6" id="KW-0238">DNA-binding</keyword>
<dbReference type="NCBIfam" id="NF004113">
    <property type="entry name" value="PRK05602.1"/>
    <property type="match status" value="1"/>
</dbReference>
<comment type="similarity">
    <text evidence="1 6">Belongs to the sigma-70 factor family. ECF subfamily.</text>
</comment>
<dbReference type="Gene3D" id="1.10.1740.10">
    <property type="match status" value="1"/>
</dbReference>
<keyword evidence="5 6" id="KW-0804">Transcription</keyword>
<feature type="domain" description="RNA polymerase sigma factor 70 region 4 type 2" evidence="9">
    <location>
        <begin position="154"/>
        <end position="204"/>
    </location>
</feature>
<evidence type="ECO:0000256" key="2">
    <source>
        <dbReference type="ARBA" id="ARBA00023015"/>
    </source>
</evidence>
<sequence length="222" mass="24626">MGFATLSRAGVGPGDAGQTAVATGAHGRDPLTRLQDASDDALLHAIGLGNDVAFRILVERHVDKAYAVAIRILRNPTDAEDVVQDAFMQVWTRRGEWQPGKARFSTWLFRVVTNRCIDQLRRPRTETMEAAPEIADRAADQVQAMMQEEAAFLLSAAMGQLPDPQRIALVFSYHENLSNAEIAEIMETSVFAVESLLKRGRQKLRHLLRNRASEILASFTND</sequence>
<dbReference type="Gene3D" id="1.10.10.10">
    <property type="entry name" value="Winged helix-like DNA-binding domain superfamily/Winged helix DNA-binding domain"/>
    <property type="match status" value="1"/>
</dbReference>
<dbReference type="Proteomes" id="UP000183900">
    <property type="component" value="Unassembled WGS sequence"/>
</dbReference>
<dbReference type="AlphaFoldDB" id="A0A0K6HQA9"/>
<dbReference type="InterPro" id="IPR036388">
    <property type="entry name" value="WH-like_DNA-bd_sf"/>
</dbReference>
<accession>A0A0K6HQA9</accession>
<evidence type="ECO:0000256" key="4">
    <source>
        <dbReference type="ARBA" id="ARBA00023125"/>
    </source>
</evidence>
<organism evidence="10 11">
    <name type="scientific">Pannonibacter indicus</name>
    <dbReference type="NCBI Taxonomy" id="466044"/>
    <lineage>
        <taxon>Bacteria</taxon>
        <taxon>Pseudomonadati</taxon>
        <taxon>Pseudomonadota</taxon>
        <taxon>Alphaproteobacteria</taxon>
        <taxon>Hyphomicrobiales</taxon>
        <taxon>Stappiaceae</taxon>
        <taxon>Pannonibacter</taxon>
    </lineage>
</organism>
<dbReference type="InterPro" id="IPR039425">
    <property type="entry name" value="RNA_pol_sigma-70-like"/>
</dbReference>
<dbReference type="InterPro" id="IPR013249">
    <property type="entry name" value="RNA_pol_sigma70_r4_t2"/>
</dbReference>
<dbReference type="EMBL" id="CYHE01000002">
    <property type="protein sequence ID" value="CUA93070.1"/>
    <property type="molecule type" value="Genomic_DNA"/>
</dbReference>
<keyword evidence="3 6" id="KW-0731">Sigma factor</keyword>
<evidence type="ECO:0000313" key="10">
    <source>
        <dbReference type="EMBL" id="CUA93070.1"/>
    </source>
</evidence>
<dbReference type="PROSITE" id="PS01063">
    <property type="entry name" value="SIGMA70_ECF"/>
    <property type="match status" value="1"/>
</dbReference>
<dbReference type="GO" id="GO:0016987">
    <property type="term" value="F:sigma factor activity"/>
    <property type="evidence" value="ECO:0007669"/>
    <property type="project" value="UniProtKB-KW"/>
</dbReference>
<dbReference type="InterPro" id="IPR014284">
    <property type="entry name" value="RNA_pol_sigma-70_dom"/>
</dbReference>
<protein>
    <recommendedName>
        <fullName evidence="6">RNA polymerase sigma factor</fullName>
    </recommendedName>
</protein>
<dbReference type="GO" id="GO:0003677">
    <property type="term" value="F:DNA binding"/>
    <property type="evidence" value="ECO:0007669"/>
    <property type="project" value="UniProtKB-KW"/>
</dbReference>
<evidence type="ECO:0000256" key="3">
    <source>
        <dbReference type="ARBA" id="ARBA00023082"/>
    </source>
</evidence>
<dbReference type="Pfam" id="PF08281">
    <property type="entry name" value="Sigma70_r4_2"/>
    <property type="match status" value="1"/>
</dbReference>
<dbReference type="PANTHER" id="PTHR43133">
    <property type="entry name" value="RNA POLYMERASE ECF-TYPE SIGMA FACTO"/>
    <property type="match status" value="1"/>
</dbReference>
<dbReference type="InterPro" id="IPR007627">
    <property type="entry name" value="RNA_pol_sigma70_r2"/>
</dbReference>
<evidence type="ECO:0000313" key="11">
    <source>
        <dbReference type="Proteomes" id="UP000183900"/>
    </source>
</evidence>